<accession>A0A0U1LW04</accession>
<dbReference type="OrthoDB" id="627829at2759"/>
<name>A0A0U1LW04_TALIS</name>
<dbReference type="Gene3D" id="3.40.50.1820">
    <property type="entry name" value="alpha/beta hydrolase"/>
    <property type="match status" value="1"/>
</dbReference>
<dbReference type="GO" id="GO:0044283">
    <property type="term" value="P:small molecule biosynthetic process"/>
    <property type="evidence" value="ECO:0007669"/>
    <property type="project" value="UniProtKB-ARBA"/>
</dbReference>
<protein>
    <submittedName>
        <fullName evidence="6">Protein SRG1</fullName>
    </submittedName>
</protein>
<evidence type="ECO:0000256" key="1">
    <source>
        <dbReference type="ARBA" id="ARBA00008056"/>
    </source>
</evidence>
<dbReference type="PROSITE" id="PS51471">
    <property type="entry name" value="FE2OG_OXY"/>
    <property type="match status" value="1"/>
</dbReference>
<organism evidence="6 7">
    <name type="scientific">Talaromyces islandicus</name>
    <name type="common">Penicillium islandicum</name>
    <dbReference type="NCBI Taxonomy" id="28573"/>
    <lineage>
        <taxon>Eukaryota</taxon>
        <taxon>Fungi</taxon>
        <taxon>Dikarya</taxon>
        <taxon>Ascomycota</taxon>
        <taxon>Pezizomycotina</taxon>
        <taxon>Eurotiomycetes</taxon>
        <taxon>Eurotiomycetidae</taxon>
        <taxon>Eurotiales</taxon>
        <taxon>Trichocomaceae</taxon>
        <taxon>Talaromyces</taxon>
        <taxon>Talaromyces sect. Islandici</taxon>
    </lineage>
</organism>
<evidence type="ECO:0000259" key="5">
    <source>
        <dbReference type="PROSITE" id="PS51471"/>
    </source>
</evidence>
<dbReference type="OMA" id="GHDVLNI"/>
<dbReference type="SUPFAM" id="SSF53474">
    <property type="entry name" value="alpha/beta-Hydrolases"/>
    <property type="match status" value="1"/>
</dbReference>
<dbReference type="Pfam" id="PF12697">
    <property type="entry name" value="Abhydrolase_6"/>
    <property type="match status" value="1"/>
</dbReference>
<reference evidence="6 7" key="1">
    <citation type="submission" date="2015-04" db="EMBL/GenBank/DDBJ databases">
        <authorList>
            <person name="Syromyatnikov M.Y."/>
            <person name="Popov V.N."/>
        </authorList>
    </citation>
    <scope>NUCLEOTIDE SEQUENCE [LARGE SCALE GENOMIC DNA]</scope>
    <source>
        <strain evidence="6">WF-38-12</strain>
    </source>
</reference>
<evidence type="ECO:0000313" key="7">
    <source>
        <dbReference type="Proteomes" id="UP000054383"/>
    </source>
</evidence>
<gene>
    <name evidence="6" type="ORF">PISL3812_03989</name>
</gene>
<evidence type="ECO:0000256" key="4">
    <source>
        <dbReference type="ARBA" id="ARBA00023004"/>
    </source>
</evidence>
<evidence type="ECO:0000313" key="6">
    <source>
        <dbReference type="EMBL" id="CRG86976.1"/>
    </source>
</evidence>
<dbReference type="Gene3D" id="2.60.120.330">
    <property type="entry name" value="B-lactam Antibiotic, Isopenicillin N Synthase, Chain"/>
    <property type="match status" value="1"/>
</dbReference>
<keyword evidence="4" id="KW-0408">Iron</keyword>
<keyword evidence="2" id="KW-0479">Metal-binding</keyword>
<keyword evidence="7" id="KW-1185">Reference proteome</keyword>
<dbReference type="EMBL" id="CVMT01000003">
    <property type="protein sequence ID" value="CRG86976.1"/>
    <property type="molecule type" value="Genomic_DNA"/>
</dbReference>
<comment type="similarity">
    <text evidence="1">Belongs to the iron/ascorbate-dependent oxidoreductase family.</text>
</comment>
<sequence>MATTFDEKISFSSNGLEFYGLFKRGLRVRAQPLIVLLHGGGATAAFFDNTVVSYVKDYNKLGHDVLNIYRPGYGGTPTPTTKTPLRDSIPAFVDFIEQVYNEKSAAKHNNSGIVLIGHSLGGGFALAVTYEARGRLPILGVSSMGCLPTLKQVRIIPEPETEPDNPRYVTENTPENIKKYMGDVDWVNLDALTKELVEVVFEPGVKSEIREYLTKELFEYMTEEVFPGITVPVQYLAGESEILWDSEEEGQPIFADLASRFRNSPEVDAAILPRGGHNYEFSKNVGLLLERRHKFVQSAIARNKASPIATATTNGHAEDAFTSVPVLDYAETASPSTRLNFLKGLKDAIVNVGFFYLKNTGVPDHVQQLFTEQAIALFNLPLEKKLKIEMVNSKHFLGYARLGQEVTARKNDYREQFDFATELPAPGPDEPLYRNLRGPNQWPDPEALPQFRSALEGYLDQIDKLAKSFKSLVAEALELPSNAFSQFFDHPQQNKLKLIRYPEPAEAKADEDTQGVGPHKDSCFLTFLLQGTPHTGLEVQNKAGTWLPVKPIPGTLVINIGRALEAITGGVCTATTHRVNLRRENYLDEQGQSLGARFSFAVFQGVSLDLGAQRINVDIPQHIKDLVKDDKVRSDAEATFNQMFTGNIGEGTLIARITSHQDVAERWYPDLLAQALKAQKDGYQ</sequence>
<dbReference type="AlphaFoldDB" id="A0A0U1LW04"/>
<dbReference type="GO" id="GO:0016491">
    <property type="term" value="F:oxidoreductase activity"/>
    <property type="evidence" value="ECO:0007669"/>
    <property type="project" value="UniProtKB-KW"/>
</dbReference>
<proteinExistence type="inferred from homology"/>
<dbReference type="STRING" id="28573.A0A0U1LW04"/>
<dbReference type="InterPro" id="IPR027443">
    <property type="entry name" value="IPNS-like_sf"/>
</dbReference>
<dbReference type="SUPFAM" id="SSF51197">
    <property type="entry name" value="Clavaminate synthase-like"/>
    <property type="match status" value="1"/>
</dbReference>
<dbReference type="PANTHER" id="PTHR10209:SF812">
    <property type="entry name" value="2OG-FE(II) OXYGENASE FAMILY, PUTATIVE (AFU_ORTHOLOGUE AFUA_3G14880)-RELATED"/>
    <property type="match status" value="1"/>
</dbReference>
<dbReference type="Proteomes" id="UP000054383">
    <property type="component" value="Unassembled WGS sequence"/>
</dbReference>
<keyword evidence="3" id="KW-0560">Oxidoreductase</keyword>
<dbReference type="GO" id="GO:0046872">
    <property type="term" value="F:metal ion binding"/>
    <property type="evidence" value="ECO:0007669"/>
    <property type="project" value="UniProtKB-KW"/>
</dbReference>
<dbReference type="Pfam" id="PF14226">
    <property type="entry name" value="DIOX_N"/>
    <property type="match status" value="1"/>
</dbReference>
<evidence type="ECO:0000256" key="3">
    <source>
        <dbReference type="ARBA" id="ARBA00023002"/>
    </source>
</evidence>
<dbReference type="InterPro" id="IPR000073">
    <property type="entry name" value="AB_hydrolase_1"/>
</dbReference>
<dbReference type="InterPro" id="IPR005123">
    <property type="entry name" value="Oxoglu/Fe-dep_dioxygenase_dom"/>
</dbReference>
<dbReference type="InterPro" id="IPR026992">
    <property type="entry name" value="DIOX_N"/>
</dbReference>
<dbReference type="InterPro" id="IPR044861">
    <property type="entry name" value="IPNS-like_FE2OG_OXY"/>
</dbReference>
<dbReference type="PANTHER" id="PTHR10209">
    <property type="entry name" value="OXIDOREDUCTASE, 2OG-FE II OXYGENASE FAMILY PROTEIN"/>
    <property type="match status" value="1"/>
</dbReference>
<dbReference type="InterPro" id="IPR029058">
    <property type="entry name" value="AB_hydrolase_fold"/>
</dbReference>
<dbReference type="Pfam" id="PF03171">
    <property type="entry name" value="2OG-FeII_Oxy"/>
    <property type="match status" value="1"/>
</dbReference>
<evidence type="ECO:0000256" key="2">
    <source>
        <dbReference type="ARBA" id="ARBA00022723"/>
    </source>
</evidence>
<feature type="domain" description="Fe2OG dioxygenase" evidence="5">
    <location>
        <begin position="487"/>
        <end position="606"/>
    </location>
</feature>